<evidence type="ECO:0000256" key="4">
    <source>
        <dbReference type="ARBA" id="ARBA00022679"/>
    </source>
</evidence>
<dbReference type="InterPro" id="IPR029063">
    <property type="entry name" value="SAM-dependent_MTases_sf"/>
</dbReference>
<geneLocation type="plasmid" evidence="7">
    <name>pSTE1</name>
</geneLocation>
<dbReference type="Gene3D" id="1.10.1020.10">
    <property type="entry name" value="Adenine-specific Methyltransferase, Domain 2"/>
    <property type="match status" value="1"/>
</dbReference>
<keyword evidence="7" id="KW-0614">Plasmid</keyword>
<dbReference type="GO" id="GO:0043565">
    <property type="term" value="F:sequence-specific DNA binding"/>
    <property type="evidence" value="ECO:0007669"/>
    <property type="project" value="TreeGrafter"/>
</dbReference>
<dbReference type="GO" id="GO:0032259">
    <property type="term" value="P:methylation"/>
    <property type="evidence" value="ECO:0007669"/>
    <property type="project" value="UniProtKB-KW"/>
</dbReference>
<organism evidence="7">
    <name type="scientific">Staphylococcus hyicus</name>
    <dbReference type="NCBI Taxonomy" id="1284"/>
    <lineage>
        <taxon>Bacteria</taxon>
        <taxon>Bacillati</taxon>
        <taxon>Bacillota</taxon>
        <taxon>Bacilli</taxon>
        <taxon>Bacillales</taxon>
        <taxon>Staphylococcaceae</taxon>
        <taxon>Staphylococcus</taxon>
    </lineage>
</organism>
<keyword evidence="4" id="KW-0808">Transferase</keyword>
<evidence type="ECO:0000256" key="1">
    <source>
        <dbReference type="ARBA" id="ARBA00006594"/>
    </source>
</evidence>
<dbReference type="EMBL" id="HE662694">
    <property type="protein sequence ID" value="CCF79057.1"/>
    <property type="molecule type" value="Genomic_DNA"/>
</dbReference>
<accession>L8BAS2</accession>
<dbReference type="GO" id="GO:0006298">
    <property type="term" value="P:mismatch repair"/>
    <property type="evidence" value="ECO:0007669"/>
    <property type="project" value="TreeGrafter"/>
</dbReference>
<reference evidence="7" key="2">
    <citation type="submission" date="2013-02" db="EMBL/GenBank/DDBJ databases">
        <title>Sequence analysis and phylogeny of the multiresistance plasmid pSTE1 from Staphylococcus hyicus.</title>
        <authorList>
            <person name="Eidam C."/>
            <person name="Fessler A.T."/>
            <person name="Kadlec K."/>
            <person name="Schwarz S."/>
        </authorList>
    </citation>
    <scope>NUCLEOTIDE SEQUENCE [LARGE SCALE GENOMIC DNA]</scope>
    <source>
        <strain evidence="7">HW17</strain>
        <plasmid evidence="7">pSTE1</plasmid>
    </source>
</reference>
<dbReference type="GO" id="GO:0009307">
    <property type="term" value="P:DNA restriction-modification system"/>
    <property type="evidence" value="ECO:0007669"/>
    <property type="project" value="InterPro"/>
</dbReference>
<reference evidence="7" key="1">
    <citation type="submission" date="2012-02" db="EMBL/GenBank/DDBJ databases">
        <authorList>
            <person name="Schwarz S.P."/>
        </authorList>
    </citation>
    <scope>NUCLEOTIDE SEQUENCE [LARGE SCALE GENOMIC DNA]</scope>
    <source>
        <strain evidence="7">HW17</strain>
        <plasmid evidence="7">pSTE1</plasmid>
    </source>
</reference>
<dbReference type="Pfam" id="PF02086">
    <property type="entry name" value="MethyltransfD12"/>
    <property type="match status" value="1"/>
</dbReference>
<evidence type="ECO:0000256" key="6">
    <source>
        <dbReference type="ARBA" id="ARBA00047942"/>
    </source>
</evidence>
<keyword evidence="5" id="KW-0949">S-adenosyl-L-methionine</keyword>
<dbReference type="InterPro" id="IPR023095">
    <property type="entry name" value="Ade_MeTrfase_dom_2"/>
</dbReference>
<dbReference type="GO" id="GO:0009007">
    <property type="term" value="F:site-specific DNA-methyltransferase (adenine-specific) activity"/>
    <property type="evidence" value="ECO:0007669"/>
    <property type="project" value="UniProtKB-EC"/>
</dbReference>
<dbReference type="SUPFAM" id="SSF53335">
    <property type="entry name" value="S-adenosyl-L-methionine-dependent methyltransferases"/>
    <property type="match status" value="1"/>
</dbReference>
<evidence type="ECO:0000313" key="7">
    <source>
        <dbReference type="EMBL" id="CCF79057.1"/>
    </source>
</evidence>
<sequence>MAENKNLRPLLKYPGGKERELNHINDALPSIINNYYEPFLGGGAVYFNINAKHYYVNDKSKELMDFYKNIASQNNVFFEKLESINDNWKLITDISEKHSEELLQIFYDFYSDNLDERQLSNMLFQFVLHNIKEFNGLLTSDFNVAIEDFINILKRTLLRRYKRMKELSKESGVLKETDIKDNIEAW</sequence>
<keyword evidence="3" id="KW-0489">Methyltransferase</keyword>
<comment type="similarity">
    <text evidence="1">Belongs to the N(4)/N(6)-methyltransferase family.</text>
</comment>
<dbReference type="RefSeq" id="WP_015382139.1">
    <property type="nucleotide sequence ID" value="NC_020237.1"/>
</dbReference>
<evidence type="ECO:0000256" key="2">
    <source>
        <dbReference type="ARBA" id="ARBA00011900"/>
    </source>
</evidence>
<evidence type="ECO:0000256" key="5">
    <source>
        <dbReference type="ARBA" id="ARBA00022691"/>
    </source>
</evidence>
<dbReference type="PRINTS" id="PR00505">
    <property type="entry name" value="D12N6MTFRASE"/>
</dbReference>
<dbReference type="InterPro" id="IPR012327">
    <property type="entry name" value="MeTrfase_D12"/>
</dbReference>
<protein>
    <recommendedName>
        <fullName evidence="2">site-specific DNA-methyltransferase (adenine-specific)</fullName>
        <ecNumber evidence="2">2.1.1.72</ecNumber>
    </recommendedName>
</protein>
<dbReference type="AlphaFoldDB" id="L8BAS2"/>
<dbReference type="Gene3D" id="3.40.50.150">
    <property type="entry name" value="Vaccinia Virus protein VP39"/>
    <property type="match status" value="1"/>
</dbReference>
<dbReference type="PANTHER" id="PTHR30481">
    <property type="entry name" value="DNA ADENINE METHYLASE"/>
    <property type="match status" value="1"/>
</dbReference>
<proteinExistence type="inferred from homology"/>
<comment type="catalytic activity">
    <reaction evidence="6">
        <text>a 2'-deoxyadenosine in DNA + S-adenosyl-L-methionine = an N(6)-methyl-2'-deoxyadenosine in DNA + S-adenosyl-L-homocysteine + H(+)</text>
        <dbReference type="Rhea" id="RHEA:15197"/>
        <dbReference type="Rhea" id="RHEA-COMP:12418"/>
        <dbReference type="Rhea" id="RHEA-COMP:12419"/>
        <dbReference type="ChEBI" id="CHEBI:15378"/>
        <dbReference type="ChEBI" id="CHEBI:57856"/>
        <dbReference type="ChEBI" id="CHEBI:59789"/>
        <dbReference type="ChEBI" id="CHEBI:90615"/>
        <dbReference type="ChEBI" id="CHEBI:90616"/>
        <dbReference type="EC" id="2.1.1.72"/>
    </reaction>
</comment>
<evidence type="ECO:0000256" key="3">
    <source>
        <dbReference type="ARBA" id="ARBA00022603"/>
    </source>
</evidence>
<name>L8BAS2_STAHY</name>
<dbReference type="PANTHER" id="PTHR30481:SF3">
    <property type="entry name" value="DNA ADENINE METHYLASE"/>
    <property type="match status" value="1"/>
</dbReference>
<dbReference type="EC" id="2.1.1.72" evidence="2"/>
<dbReference type="GO" id="GO:1904047">
    <property type="term" value="F:S-adenosyl-L-methionine binding"/>
    <property type="evidence" value="ECO:0007669"/>
    <property type="project" value="TreeGrafter"/>
</dbReference>